<dbReference type="AlphaFoldDB" id="A0A2N9XJX8"/>
<dbReference type="Gene3D" id="1.10.8.60">
    <property type="match status" value="1"/>
</dbReference>
<keyword evidence="5" id="KW-0143">Chaperone</keyword>
<dbReference type="GO" id="GO:0016887">
    <property type="term" value="F:ATP hydrolysis activity"/>
    <property type="evidence" value="ECO:0007669"/>
    <property type="project" value="InterPro"/>
</dbReference>
<dbReference type="PRINTS" id="PR00300">
    <property type="entry name" value="CLPPROTEASEA"/>
</dbReference>
<dbReference type="InterPro" id="IPR050130">
    <property type="entry name" value="ClpA_ClpB"/>
</dbReference>
<dbReference type="InterPro" id="IPR036628">
    <property type="entry name" value="Clp_N_dom_sf"/>
</dbReference>
<dbReference type="Pfam" id="PF02861">
    <property type="entry name" value="Clp_N"/>
    <property type="match status" value="1"/>
</dbReference>
<keyword evidence="8" id="KW-0175">Coiled coil</keyword>
<dbReference type="InterPro" id="IPR018368">
    <property type="entry name" value="ClpA/B_CS1"/>
</dbReference>
<keyword evidence="3" id="KW-0547">Nucleotide-binding</keyword>
<comment type="caution">
    <text evidence="10">The sequence shown here is derived from an EMBL/GenBank/DDBJ whole genome shotgun (WGS) entry which is preliminary data.</text>
</comment>
<dbReference type="GO" id="GO:0034605">
    <property type="term" value="P:cellular response to heat"/>
    <property type="evidence" value="ECO:0007669"/>
    <property type="project" value="TreeGrafter"/>
</dbReference>
<evidence type="ECO:0000313" key="11">
    <source>
        <dbReference type="Proteomes" id="UP000231484"/>
    </source>
</evidence>
<dbReference type="Pfam" id="PF00004">
    <property type="entry name" value="AAA"/>
    <property type="match status" value="1"/>
</dbReference>
<dbReference type="InterPro" id="IPR041546">
    <property type="entry name" value="ClpA/ClpB_AAA_lid"/>
</dbReference>
<keyword evidence="2 7" id="KW-0677">Repeat</keyword>
<dbReference type="PROSITE" id="PS51903">
    <property type="entry name" value="CLP_R"/>
    <property type="match status" value="1"/>
</dbReference>
<dbReference type="NCBIfam" id="TIGR03345">
    <property type="entry name" value="VI_ClpV1"/>
    <property type="match status" value="1"/>
</dbReference>
<dbReference type="PANTHER" id="PTHR11638:SF181">
    <property type="entry name" value="ATPASE SUBUNIT OF ATP-DEPENDENT PROTEASE"/>
    <property type="match status" value="1"/>
</dbReference>
<evidence type="ECO:0000256" key="6">
    <source>
        <dbReference type="ARBA" id="ARBA00025613"/>
    </source>
</evidence>
<evidence type="ECO:0000259" key="9">
    <source>
        <dbReference type="PROSITE" id="PS51903"/>
    </source>
</evidence>
<evidence type="ECO:0000313" key="10">
    <source>
        <dbReference type="EMBL" id="PIT48633.1"/>
    </source>
</evidence>
<dbReference type="PROSITE" id="PS00870">
    <property type="entry name" value="CLPAB_1"/>
    <property type="match status" value="1"/>
</dbReference>
<organism evidence="10 11">
    <name type="scientific">Snodgrassella alvi</name>
    <dbReference type="NCBI Taxonomy" id="1196083"/>
    <lineage>
        <taxon>Bacteria</taxon>
        <taxon>Pseudomonadati</taxon>
        <taxon>Pseudomonadota</taxon>
        <taxon>Betaproteobacteria</taxon>
        <taxon>Neisseriales</taxon>
        <taxon>Neisseriaceae</taxon>
        <taxon>Snodgrassella</taxon>
    </lineage>
</organism>
<dbReference type="Pfam" id="PF17871">
    <property type="entry name" value="AAA_lid_9"/>
    <property type="match status" value="1"/>
</dbReference>
<evidence type="ECO:0000256" key="5">
    <source>
        <dbReference type="ARBA" id="ARBA00023186"/>
    </source>
</evidence>
<dbReference type="Proteomes" id="UP000231484">
    <property type="component" value="Unassembled WGS sequence"/>
</dbReference>
<comment type="similarity">
    <text evidence="1">Belongs to the ClpA/ClpB family.</text>
</comment>
<dbReference type="InterPro" id="IPR004176">
    <property type="entry name" value="Clp_R_N"/>
</dbReference>
<evidence type="ECO:0000256" key="7">
    <source>
        <dbReference type="PROSITE-ProRule" id="PRU01251"/>
    </source>
</evidence>
<evidence type="ECO:0000256" key="1">
    <source>
        <dbReference type="ARBA" id="ARBA00008675"/>
    </source>
</evidence>
<reference evidence="10 11" key="1">
    <citation type="journal article" date="2017" name="MBio">
        <title>Type VI secretion-mediated competition in the bee gut microbiome.</title>
        <authorList>
            <person name="Steele M.I."/>
            <person name="Kwong W.K."/>
            <person name="Powell J.E."/>
            <person name="Whiteley M."/>
            <person name="Moran N.A."/>
        </authorList>
    </citation>
    <scope>NUCLEOTIDE SEQUENCE [LARGE SCALE GENOMIC DNA]</scope>
    <source>
        <strain evidence="10 11">Occ4-2</strain>
    </source>
</reference>
<dbReference type="CDD" id="cd19499">
    <property type="entry name" value="RecA-like_ClpB_Hsp104-like"/>
    <property type="match status" value="1"/>
</dbReference>
<dbReference type="PANTHER" id="PTHR11638">
    <property type="entry name" value="ATP-DEPENDENT CLP PROTEASE"/>
    <property type="match status" value="1"/>
</dbReference>
<dbReference type="GO" id="GO:0005737">
    <property type="term" value="C:cytoplasm"/>
    <property type="evidence" value="ECO:0007669"/>
    <property type="project" value="TreeGrafter"/>
</dbReference>
<gene>
    <name evidence="10" type="ORF">BHC48_09675</name>
</gene>
<evidence type="ECO:0000256" key="4">
    <source>
        <dbReference type="ARBA" id="ARBA00022840"/>
    </source>
</evidence>
<evidence type="ECO:0000256" key="2">
    <source>
        <dbReference type="ARBA" id="ARBA00022737"/>
    </source>
</evidence>
<accession>A0A2N9XJX8</accession>
<dbReference type="CDD" id="cd00009">
    <property type="entry name" value="AAA"/>
    <property type="match status" value="1"/>
</dbReference>
<dbReference type="Gene3D" id="1.10.1780.10">
    <property type="entry name" value="Clp, N-terminal domain"/>
    <property type="match status" value="1"/>
</dbReference>
<evidence type="ECO:0000256" key="8">
    <source>
        <dbReference type="SAM" id="Coils"/>
    </source>
</evidence>
<dbReference type="Pfam" id="PF10431">
    <property type="entry name" value="ClpB_D2-small"/>
    <property type="match status" value="1"/>
</dbReference>
<comment type="function">
    <text evidence="6">Part of a stress-induced multi-chaperone system, it is involved in the recovery of the cell from heat-induced damage, in cooperation with DnaK, DnaJ and GrpE. Acts before DnaK, in the processing of protein aggregates. Protein binding stimulates the ATPase activity; ATP hydrolysis unfolds the denatured protein aggregates, which probably helps expose new hydrophobic binding sites on the surface of ClpB-bound aggregates, contributing to the solubilization and refolding of denatured protein aggregates by DnaK.</text>
</comment>
<dbReference type="SMART" id="SM00382">
    <property type="entry name" value="AAA"/>
    <property type="match status" value="2"/>
</dbReference>
<dbReference type="EMBL" id="MEIQ01000052">
    <property type="protein sequence ID" value="PIT48633.1"/>
    <property type="molecule type" value="Genomic_DNA"/>
</dbReference>
<dbReference type="SUPFAM" id="SSF52540">
    <property type="entry name" value="P-loop containing nucleoside triphosphate hydrolases"/>
    <property type="match status" value="2"/>
</dbReference>
<evidence type="ECO:0000256" key="3">
    <source>
        <dbReference type="ARBA" id="ARBA00022741"/>
    </source>
</evidence>
<dbReference type="InterPro" id="IPR017729">
    <property type="entry name" value="ATPase_T6SS_ClpV1"/>
</dbReference>
<dbReference type="InterPro" id="IPR027417">
    <property type="entry name" value="P-loop_NTPase"/>
</dbReference>
<dbReference type="InterPro" id="IPR003959">
    <property type="entry name" value="ATPase_AAA_core"/>
</dbReference>
<feature type="coiled-coil region" evidence="8">
    <location>
        <begin position="456"/>
        <end position="515"/>
    </location>
</feature>
<proteinExistence type="inferred from homology"/>
<name>A0A2N9XJX8_9NEIS</name>
<dbReference type="GO" id="GO:0005524">
    <property type="term" value="F:ATP binding"/>
    <property type="evidence" value="ECO:0007669"/>
    <property type="project" value="UniProtKB-KW"/>
</dbReference>
<dbReference type="InterPro" id="IPR001270">
    <property type="entry name" value="ClpA/B"/>
</dbReference>
<dbReference type="Gene3D" id="3.40.50.300">
    <property type="entry name" value="P-loop containing nucleotide triphosphate hydrolases"/>
    <property type="match status" value="3"/>
</dbReference>
<sequence>MKDSMQLLRKLNENCARALNEAANFCLSRGHQEILPEHFLVKLLETDNNDLNLLLRQNEININRLWDDLLIGLDKLPWQRIPQKPELSRALLKWIEQAWMLASIEHGQEEVRSLHLLEAIQKIPSIFTLTDLWQLLIFRAGQLAEAGRWLDKYSVEANTQNDSIFASDTDVASKTAESVESDITQTSLNSSKLQDKQSPAELEALSRFTIDLTQRAREGHIDAIFGRDEEISQIEDILSRRRKNNPILVGEPGVGKTALVEGLALKIAHDEVGSHLKNTHIVALDMGLLQAGSGLKGEFEQRLKTVIEAIQHAPEPTILFIDEAHTIIGAGNQAGGSDAANLLKPALARGQLRTIAATTWSEYKQYFETDAALERRFQPVKVDEPDDEKACQMLRGIAKLYAEHHQVHIKDDAIKAAVTLSRRYLPDRQLPDKAIDLLDTAAAKVRLGLQTLPLNLIKQISLHSALKEEIERLQQDSQLGHSIDSERMQQCQQQLQQLDLQIEEEKQKFAQEQKAAQAVLDARTQSADNSSLHAHNQSFQQVQQNISLDVDQQVIASVISEWTGIPAGRMLDDEIARLMTLAEQLNNEIIGQEDSVNSIVNHIRTQKAGLGEANKPLGVFLLTGTSGVGKTRTAKALAKSLFGSENTMITINMSEYQEAHTVAQLKGAPPGYVGYGKGGVLTEAVRKRPYSVVLLDEIEKAHPDVLNIFYQVFDQGIMRDGEGRIINFKNTILLMTSNLGSEALQNAPDADLPARLELVDQPIREVLAPALLGRMNVLAFRPLSAADMQIIIRQQLDHIAAKIAVQFAVTFHYSHALVAALAQTTAGHDLGVRYFEQMLQQQIVPELAKQLLMEKQQGQNSAYIHLDLSEQGIAITLSDEPMAAVTEAIPEEGSENQPE</sequence>
<dbReference type="InterPro" id="IPR019489">
    <property type="entry name" value="Clp_ATPase_C"/>
</dbReference>
<dbReference type="FunFam" id="3.40.50.300:FF:000025">
    <property type="entry name" value="ATP-dependent Clp protease subunit"/>
    <property type="match status" value="1"/>
</dbReference>
<dbReference type="InterPro" id="IPR003593">
    <property type="entry name" value="AAA+_ATPase"/>
</dbReference>
<keyword evidence="4" id="KW-0067">ATP-binding</keyword>
<feature type="domain" description="Clp R" evidence="9">
    <location>
        <begin position="8"/>
        <end position="158"/>
    </location>
</feature>
<dbReference type="Pfam" id="PF07724">
    <property type="entry name" value="AAA_2"/>
    <property type="match status" value="1"/>
</dbReference>
<protein>
    <submittedName>
        <fullName evidence="10">ClpV1 family T6SS ATPase</fullName>
    </submittedName>
</protein>
<dbReference type="SUPFAM" id="SSF81923">
    <property type="entry name" value="Double Clp-N motif"/>
    <property type="match status" value="1"/>
</dbReference>